<dbReference type="Gene3D" id="2.60.120.560">
    <property type="entry name" value="Exo-inulinase, domain 1"/>
    <property type="match status" value="1"/>
</dbReference>
<feature type="chain" id="PRO_5022110193" description="3-keto-alpha-glucoside-1,2-lyase/3-keto-2-hydroxy-glucal hydratase domain-containing protein" evidence="1">
    <location>
        <begin position="20"/>
        <end position="232"/>
    </location>
</feature>
<feature type="domain" description="3-keto-alpha-glucoside-1,2-lyase/3-keto-2-hydroxy-glucal hydratase" evidence="2">
    <location>
        <begin position="21"/>
        <end position="229"/>
    </location>
</feature>
<proteinExistence type="predicted"/>
<dbReference type="AlphaFoldDB" id="A0A517T358"/>
<protein>
    <recommendedName>
        <fullName evidence="2">3-keto-alpha-glucoside-1,2-lyase/3-keto-2-hydroxy-glucal hydratase domain-containing protein</fullName>
    </recommendedName>
</protein>
<accession>A0A517T358</accession>
<dbReference type="Pfam" id="PF06439">
    <property type="entry name" value="3keto-disac_hyd"/>
    <property type="match status" value="1"/>
</dbReference>
<sequence length="232" mass="26179" precursor="true">MLRLVTSCLLLLAASPLFAGEWITLFDGTEESLNSNWVGYEHPEFSGHWVVDNGTIHFPGKGNVPGTQQLNLATKQQFGDFELSFEWKISEAGNSGIIYRSRPGDKKPYMTGPEYQVLDNAGHPDGKQGEDRQASALYDIVPPAEDYTKPVGEWNTGKIIFKGDHLEHWLNGHKTVDADLNSHEYKDLLAGSKFKMQADRWPDFFTQDKGVIALQDHNDPVWYRNIKVKSLD</sequence>
<dbReference type="RefSeq" id="WP_145258626.1">
    <property type="nucleotide sequence ID" value="NZ_CP036316.1"/>
</dbReference>
<keyword evidence="4" id="KW-1185">Reference proteome</keyword>
<dbReference type="EMBL" id="CP036316">
    <property type="protein sequence ID" value="QDT62813.1"/>
    <property type="molecule type" value="Genomic_DNA"/>
</dbReference>
<dbReference type="Proteomes" id="UP000319976">
    <property type="component" value="Chromosome"/>
</dbReference>
<feature type="signal peptide" evidence="1">
    <location>
        <begin position="1"/>
        <end position="19"/>
    </location>
</feature>
<dbReference type="OrthoDB" id="9814708at2"/>
<keyword evidence="1" id="KW-0732">Signal</keyword>
<dbReference type="GO" id="GO:0016787">
    <property type="term" value="F:hydrolase activity"/>
    <property type="evidence" value="ECO:0007669"/>
    <property type="project" value="InterPro"/>
</dbReference>
<dbReference type="KEGG" id="chya:V22_00110"/>
<gene>
    <name evidence="3" type="ORF">V22_00110</name>
</gene>
<evidence type="ECO:0000259" key="2">
    <source>
        <dbReference type="Pfam" id="PF06439"/>
    </source>
</evidence>
<evidence type="ECO:0000313" key="4">
    <source>
        <dbReference type="Proteomes" id="UP000319976"/>
    </source>
</evidence>
<organism evidence="3 4">
    <name type="scientific">Calycomorphotria hydatis</name>
    <dbReference type="NCBI Taxonomy" id="2528027"/>
    <lineage>
        <taxon>Bacteria</taxon>
        <taxon>Pseudomonadati</taxon>
        <taxon>Planctomycetota</taxon>
        <taxon>Planctomycetia</taxon>
        <taxon>Planctomycetales</taxon>
        <taxon>Planctomycetaceae</taxon>
        <taxon>Calycomorphotria</taxon>
    </lineage>
</organism>
<reference evidence="3 4" key="1">
    <citation type="submission" date="2019-02" db="EMBL/GenBank/DDBJ databases">
        <title>Deep-cultivation of Planctomycetes and their phenomic and genomic characterization uncovers novel biology.</title>
        <authorList>
            <person name="Wiegand S."/>
            <person name="Jogler M."/>
            <person name="Boedeker C."/>
            <person name="Pinto D."/>
            <person name="Vollmers J."/>
            <person name="Rivas-Marin E."/>
            <person name="Kohn T."/>
            <person name="Peeters S.H."/>
            <person name="Heuer A."/>
            <person name="Rast P."/>
            <person name="Oberbeckmann S."/>
            <person name="Bunk B."/>
            <person name="Jeske O."/>
            <person name="Meyerdierks A."/>
            <person name="Storesund J.E."/>
            <person name="Kallscheuer N."/>
            <person name="Luecker S."/>
            <person name="Lage O.M."/>
            <person name="Pohl T."/>
            <person name="Merkel B.J."/>
            <person name="Hornburger P."/>
            <person name="Mueller R.-W."/>
            <person name="Bruemmer F."/>
            <person name="Labrenz M."/>
            <person name="Spormann A.M."/>
            <person name="Op den Camp H."/>
            <person name="Overmann J."/>
            <person name="Amann R."/>
            <person name="Jetten M.S.M."/>
            <person name="Mascher T."/>
            <person name="Medema M.H."/>
            <person name="Devos D.P."/>
            <person name="Kaster A.-K."/>
            <person name="Ovreas L."/>
            <person name="Rohde M."/>
            <person name="Galperin M.Y."/>
            <person name="Jogler C."/>
        </authorList>
    </citation>
    <scope>NUCLEOTIDE SEQUENCE [LARGE SCALE GENOMIC DNA]</scope>
    <source>
        <strain evidence="3 4">V22</strain>
    </source>
</reference>
<dbReference type="InterPro" id="IPR010496">
    <property type="entry name" value="AL/BT2_dom"/>
</dbReference>
<evidence type="ECO:0000256" key="1">
    <source>
        <dbReference type="SAM" id="SignalP"/>
    </source>
</evidence>
<name>A0A517T358_9PLAN</name>
<evidence type="ECO:0000313" key="3">
    <source>
        <dbReference type="EMBL" id="QDT62813.1"/>
    </source>
</evidence>